<comment type="caution">
    <text evidence="1">The sequence shown here is derived from an EMBL/GenBank/DDBJ whole genome shotgun (WGS) entry which is preliminary data.</text>
</comment>
<evidence type="ECO:0000313" key="1">
    <source>
        <dbReference type="EMBL" id="CAG7614695.1"/>
    </source>
</evidence>
<gene>
    <name evidence="1" type="ORF">PAESOLCIP111_01738</name>
</gene>
<proteinExistence type="predicted"/>
<keyword evidence="2" id="KW-1185">Reference proteome</keyword>
<dbReference type="Proteomes" id="UP000693672">
    <property type="component" value="Unassembled WGS sequence"/>
</dbReference>
<organism evidence="1 2">
    <name type="scientific">Paenibacillus solanacearum</name>
    <dbReference type="NCBI Taxonomy" id="2048548"/>
    <lineage>
        <taxon>Bacteria</taxon>
        <taxon>Bacillati</taxon>
        <taxon>Bacillota</taxon>
        <taxon>Bacilli</taxon>
        <taxon>Bacillales</taxon>
        <taxon>Paenibacillaceae</taxon>
        <taxon>Paenibacillus</taxon>
    </lineage>
</organism>
<dbReference type="AlphaFoldDB" id="A0A916NHJ3"/>
<accession>A0A916NHJ3</accession>
<reference evidence="1" key="1">
    <citation type="submission" date="2021-06" db="EMBL/GenBank/DDBJ databases">
        <authorList>
            <person name="Criscuolo A."/>
        </authorList>
    </citation>
    <scope>NUCLEOTIDE SEQUENCE</scope>
    <source>
        <strain evidence="1">CIP111600</strain>
    </source>
</reference>
<name>A0A916NHJ3_9BACL</name>
<dbReference type="EMBL" id="CAJVAS010000005">
    <property type="protein sequence ID" value="CAG7614695.1"/>
    <property type="molecule type" value="Genomic_DNA"/>
</dbReference>
<sequence length="83" mass="9331">MYVRKWIWGGKATAAAFKVVFKPLQPFKEHDFNSGWSSIFISFTLKCMGFDKDQAAGSFSLNRFDAIRRPATLASGMSSSTER</sequence>
<evidence type="ECO:0000313" key="2">
    <source>
        <dbReference type="Proteomes" id="UP000693672"/>
    </source>
</evidence>
<protein>
    <submittedName>
        <fullName evidence="1">Uncharacterized protein</fullName>
    </submittedName>
</protein>